<reference evidence="1" key="1">
    <citation type="submission" date="2023-03" db="EMBL/GenBank/DDBJ databases">
        <title>Massive genome expansion in bonnet fungi (Mycena s.s.) driven by repeated elements and novel gene families across ecological guilds.</title>
        <authorList>
            <consortium name="Lawrence Berkeley National Laboratory"/>
            <person name="Harder C.B."/>
            <person name="Miyauchi S."/>
            <person name="Viragh M."/>
            <person name="Kuo A."/>
            <person name="Thoen E."/>
            <person name="Andreopoulos B."/>
            <person name="Lu D."/>
            <person name="Skrede I."/>
            <person name="Drula E."/>
            <person name="Henrissat B."/>
            <person name="Morin E."/>
            <person name="Kohler A."/>
            <person name="Barry K."/>
            <person name="LaButti K."/>
            <person name="Morin E."/>
            <person name="Salamov A."/>
            <person name="Lipzen A."/>
            <person name="Mereny Z."/>
            <person name="Hegedus B."/>
            <person name="Baldrian P."/>
            <person name="Stursova M."/>
            <person name="Weitz H."/>
            <person name="Taylor A."/>
            <person name="Grigoriev I.V."/>
            <person name="Nagy L.G."/>
            <person name="Martin F."/>
            <person name="Kauserud H."/>
        </authorList>
    </citation>
    <scope>NUCLEOTIDE SEQUENCE</scope>
    <source>
        <strain evidence="1">CBHHK067</strain>
    </source>
</reference>
<dbReference type="AlphaFoldDB" id="A0AAD7GSS9"/>
<proteinExistence type="predicted"/>
<keyword evidence="2" id="KW-1185">Reference proteome</keyword>
<accession>A0AAD7GSS9</accession>
<gene>
    <name evidence="1" type="ORF">B0H17DRAFT_1193676</name>
</gene>
<evidence type="ECO:0000313" key="1">
    <source>
        <dbReference type="EMBL" id="KAJ7704443.1"/>
    </source>
</evidence>
<name>A0AAD7GSS9_MYCRO</name>
<comment type="caution">
    <text evidence="1">The sequence shown here is derived from an EMBL/GenBank/DDBJ whole genome shotgun (WGS) entry which is preliminary data.</text>
</comment>
<sequence>MSGISNLSRVTGKEHDQISCFLLSIIIDVRLPNNLSSSKLVGTVRGVLDFVHQAQYLMHTTETLAHLLNALEHFHNNKSIFVDLGVCSGFNLPKLHYCSHYIMYIKLFSTTDNYNTEYTERIHIDLTKDAFQLSAQWLVGFSKRD</sequence>
<evidence type="ECO:0000313" key="2">
    <source>
        <dbReference type="Proteomes" id="UP001221757"/>
    </source>
</evidence>
<protein>
    <submittedName>
        <fullName evidence="1">Uncharacterized protein</fullName>
    </submittedName>
</protein>
<dbReference type="Proteomes" id="UP001221757">
    <property type="component" value="Unassembled WGS sequence"/>
</dbReference>
<organism evidence="1 2">
    <name type="scientific">Mycena rosella</name>
    <name type="common">Pink bonnet</name>
    <name type="synonym">Agaricus rosellus</name>
    <dbReference type="NCBI Taxonomy" id="1033263"/>
    <lineage>
        <taxon>Eukaryota</taxon>
        <taxon>Fungi</taxon>
        <taxon>Dikarya</taxon>
        <taxon>Basidiomycota</taxon>
        <taxon>Agaricomycotina</taxon>
        <taxon>Agaricomycetes</taxon>
        <taxon>Agaricomycetidae</taxon>
        <taxon>Agaricales</taxon>
        <taxon>Marasmiineae</taxon>
        <taxon>Mycenaceae</taxon>
        <taxon>Mycena</taxon>
    </lineage>
</organism>
<dbReference type="EMBL" id="JARKIE010000010">
    <property type="protein sequence ID" value="KAJ7704443.1"/>
    <property type="molecule type" value="Genomic_DNA"/>
</dbReference>